<dbReference type="InterPro" id="IPR001841">
    <property type="entry name" value="Znf_RING"/>
</dbReference>
<evidence type="ECO:0000256" key="2">
    <source>
        <dbReference type="ARBA" id="ARBA00022771"/>
    </source>
</evidence>
<keyword evidence="2 5" id="KW-0863">Zinc-finger</keyword>
<protein>
    <recommendedName>
        <fullName evidence="6">RING-type domain-containing protein</fullName>
    </recommendedName>
</protein>
<dbReference type="PROSITE" id="PS50297">
    <property type="entry name" value="ANK_REP_REGION"/>
    <property type="match status" value="1"/>
</dbReference>
<feature type="repeat" description="ANK" evidence="4">
    <location>
        <begin position="146"/>
        <end position="178"/>
    </location>
</feature>
<evidence type="ECO:0000256" key="3">
    <source>
        <dbReference type="ARBA" id="ARBA00022833"/>
    </source>
</evidence>
<dbReference type="Gene3D" id="3.30.40.10">
    <property type="entry name" value="Zinc/RING finger domain, C3HC4 (zinc finger)"/>
    <property type="match status" value="1"/>
</dbReference>
<name>A0A087SMM6_AUXPR</name>
<dbReference type="AlphaFoldDB" id="A0A087SMM6"/>
<dbReference type="InterPro" id="IPR013083">
    <property type="entry name" value="Znf_RING/FYVE/PHD"/>
</dbReference>
<keyword evidence="1" id="KW-0479">Metal-binding</keyword>
<evidence type="ECO:0000256" key="5">
    <source>
        <dbReference type="PROSITE-ProRule" id="PRU00175"/>
    </source>
</evidence>
<feature type="domain" description="RING-type" evidence="6">
    <location>
        <begin position="233"/>
        <end position="261"/>
    </location>
</feature>
<proteinExistence type="predicted"/>
<accession>A0A087SMM6</accession>
<dbReference type="PANTHER" id="PTHR24121:SF32">
    <property type="entry name" value="DEATH DOMAIN-CONTAINING PROTEIN"/>
    <property type="match status" value="1"/>
</dbReference>
<evidence type="ECO:0000256" key="4">
    <source>
        <dbReference type="PROSITE-ProRule" id="PRU00023"/>
    </source>
</evidence>
<dbReference type="InterPro" id="IPR017907">
    <property type="entry name" value="Znf_RING_CS"/>
</dbReference>
<reference evidence="7 8" key="1">
    <citation type="journal article" date="2014" name="BMC Genomics">
        <title>Oil accumulation mechanisms of the oleaginous microalga Chlorella protothecoides revealed through its genome, transcriptomes, and proteomes.</title>
        <authorList>
            <person name="Gao C."/>
            <person name="Wang Y."/>
            <person name="Shen Y."/>
            <person name="Yan D."/>
            <person name="He X."/>
            <person name="Dai J."/>
            <person name="Wu Q."/>
        </authorList>
    </citation>
    <scope>NUCLEOTIDE SEQUENCE [LARGE SCALE GENOMIC DNA]</scope>
    <source>
        <strain evidence="7 8">0710</strain>
    </source>
</reference>
<keyword evidence="8" id="KW-1185">Reference proteome</keyword>
<evidence type="ECO:0000259" key="6">
    <source>
        <dbReference type="PROSITE" id="PS50089"/>
    </source>
</evidence>
<dbReference type="Pfam" id="PF00097">
    <property type="entry name" value="zf-C3HC4"/>
    <property type="match status" value="1"/>
</dbReference>
<dbReference type="SUPFAM" id="SSF57850">
    <property type="entry name" value="RING/U-box"/>
    <property type="match status" value="1"/>
</dbReference>
<dbReference type="PROSITE" id="PS00518">
    <property type="entry name" value="ZF_RING_1"/>
    <property type="match status" value="1"/>
</dbReference>
<dbReference type="Gene3D" id="1.25.40.20">
    <property type="entry name" value="Ankyrin repeat-containing domain"/>
    <property type="match status" value="2"/>
</dbReference>
<dbReference type="InterPro" id="IPR018957">
    <property type="entry name" value="Znf_C3HC4_RING-type"/>
</dbReference>
<keyword evidence="3" id="KW-0862">Zinc</keyword>
<dbReference type="PROSITE" id="PS50089">
    <property type="entry name" value="ZF_RING_2"/>
    <property type="match status" value="1"/>
</dbReference>
<evidence type="ECO:0000256" key="1">
    <source>
        <dbReference type="ARBA" id="ARBA00022723"/>
    </source>
</evidence>
<dbReference type="SMART" id="SM00248">
    <property type="entry name" value="ANK"/>
    <property type="match status" value="4"/>
</dbReference>
<dbReference type="KEGG" id="apro:F751_2066"/>
<evidence type="ECO:0000313" key="8">
    <source>
        <dbReference type="Proteomes" id="UP000028924"/>
    </source>
</evidence>
<sequence length="272" mass="27700">MGQALGREVPVADLDALHVAIAEGHCVTVHQILGSSPSPARLVTARHPDSGGTALHVSCRACCLRCLDACLSPLLAASLRQPSLLSRALDAPSSRTGTTALMTACGRGFDPGAVLLIAAGADAALSDRVSGDCAGRHAYRDLRADHGLAPLHCAALHGGAAAVAALLRGGANAVALTSAHSTPPGAEYARQSTPLHLAAVAGDEASARALIQSTLRGRLAGLDIRRYRDARGCGHAFCAACLRQVVAGERGPVPLRCPLCRGAAYALEPEQG</sequence>
<dbReference type="GeneID" id="23613457"/>
<dbReference type="RefSeq" id="XP_011399936.1">
    <property type="nucleotide sequence ID" value="XM_011401634.1"/>
</dbReference>
<dbReference type="InterPro" id="IPR036770">
    <property type="entry name" value="Ankyrin_rpt-contain_sf"/>
</dbReference>
<dbReference type="GO" id="GO:0008270">
    <property type="term" value="F:zinc ion binding"/>
    <property type="evidence" value="ECO:0007669"/>
    <property type="project" value="UniProtKB-KW"/>
</dbReference>
<dbReference type="PROSITE" id="PS50088">
    <property type="entry name" value="ANK_REPEAT"/>
    <property type="match status" value="1"/>
</dbReference>
<organism evidence="7 8">
    <name type="scientific">Auxenochlorella protothecoides</name>
    <name type="common">Green microalga</name>
    <name type="synonym">Chlorella protothecoides</name>
    <dbReference type="NCBI Taxonomy" id="3075"/>
    <lineage>
        <taxon>Eukaryota</taxon>
        <taxon>Viridiplantae</taxon>
        <taxon>Chlorophyta</taxon>
        <taxon>core chlorophytes</taxon>
        <taxon>Trebouxiophyceae</taxon>
        <taxon>Chlorellales</taxon>
        <taxon>Chlorellaceae</taxon>
        <taxon>Auxenochlorella</taxon>
    </lineage>
</organism>
<keyword evidence="4" id="KW-0040">ANK repeat</keyword>
<dbReference type="SUPFAM" id="SSF48403">
    <property type="entry name" value="Ankyrin repeat"/>
    <property type="match status" value="1"/>
</dbReference>
<dbReference type="Proteomes" id="UP000028924">
    <property type="component" value="Unassembled WGS sequence"/>
</dbReference>
<evidence type="ECO:0000313" key="7">
    <source>
        <dbReference type="EMBL" id="KFM26980.1"/>
    </source>
</evidence>
<dbReference type="PANTHER" id="PTHR24121">
    <property type="entry name" value="NO MECHANORECEPTOR POTENTIAL C, ISOFORM D-RELATED"/>
    <property type="match status" value="1"/>
</dbReference>
<gene>
    <name evidence="7" type="ORF">F751_2066</name>
</gene>
<dbReference type="EMBL" id="KL662138">
    <property type="protein sequence ID" value="KFM26980.1"/>
    <property type="molecule type" value="Genomic_DNA"/>
</dbReference>
<dbReference type="InterPro" id="IPR002110">
    <property type="entry name" value="Ankyrin_rpt"/>
</dbReference>